<accession>A0A679B9K3</accession>
<reference evidence="2" key="1">
    <citation type="submission" date="2009-05" db="EMBL/GenBank/DDBJ databases">
        <title>Oryza sativa Indica Group genomic DNA, chromosome 11, BAC clone:K0161H03, cultivar:Kasalath.</title>
        <authorList>
            <person name="Matsumoto T."/>
            <person name="Wu J."/>
            <person name="Kanamori H."/>
        </authorList>
    </citation>
    <scope>NUCLEOTIDE SEQUENCE</scope>
</reference>
<organism evidence="2">
    <name type="scientific">Oryza sativa subsp. indica</name>
    <name type="common">Rice</name>
    <dbReference type="NCBI Taxonomy" id="39946"/>
    <lineage>
        <taxon>Eukaryota</taxon>
        <taxon>Viridiplantae</taxon>
        <taxon>Streptophyta</taxon>
        <taxon>Embryophyta</taxon>
        <taxon>Tracheophyta</taxon>
        <taxon>Spermatophyta</taxon>
        <taxon>Magnoliopsida</taxon>
        <taxon>Liliopsida</taxon>
        <taxon>Poales</taxon>
        <taxon>Poaceae</taxon>
        <taxon>BOP clade</taxon>
        <taxon>Oryzoideae</taxon>
        <taxon>Oryzeae</taxon>
        <taxon>Oryzinae</taxon>
        <taxon>Oryza</taxon>
        <taxon>Oryza sativa</taxon>
    </lineage>
</organism>
<feature type="compositionally biased region" description="Low complexity" evidence="1">
    <location>
        <begin position="55"/>
        <end position="76"/>
    </location>
</feature>
<feature type="compositionally biased region" description="Pro residues" evidence="1">
    <location>
        <begin position="41"/>
        <end position="54"/>
    </location>
</feature>
<dbReference type="AlphaFoldDB" id="A0A679B9K3"/>
<evidence type="ECO:0000256" key="1">
    <source>
        <dbReference type="SAM" id="MobiDB-lite"/>
    </source>
</evidence>
<name>A0A679B9K3_ORYSI</name>
<gene>
    <name evidence="2" type="primary">K0161H03.21</name>
</gene>
<dbReference type="EMBL" id="AP011492">
    <property type="protein sequence ID" value="BBD82579.1"/>
    <property type="molecule type" value="Genomic_DNA"/>
</dbReference>
<protein>
    <submittedName>
        <fullName evidence="2">Uncharacterized protein</fullName>
    </submittedName>
</protein>
<proteinExistence type="predicted"/>
<evidence type="ECO:0000313" key="2">
    <source>
        <dbReference type="EMBL" id="BBD82579.1"/>
    </source>
</evidence>
<feature type="region of interest" description="Disordered" evidence="1">
    <location>
        <begin position="33"/>
        <end position="77"/>
    </location>
</feature>
<sequence length="132" mass="13923">MTASPFGLIFGDAVTTPPSTHAVEPVALARGQSLWRRRPPAAAPPAPLSTPPPSATSTAAETARASAGAPAQQASATSKNKYFLTSIFELCLLCSSESLDQRMAMNDVVAKLKGIKKDYSASMLAMQRPQQY</sequence>